<dbReference type="EMBL" id="KN832060">
    <property type="protein sequence ID" value="KIN95817.1"/>
    <property type="molecule type" value="Genomic_DNA"/>
</dbReference>
<evidence type="ECO:0000313" key="2">
    <source>
        <dbReference type="EMBL" id="KIN95817.1"/>
    </source>
</evidence>
<dbReference type="AlphaFoldDB" id="A0A0C3IFN3"/>
<keyword evidence="1" id="KW-0812">Transmembrane</keyword>
<keyword evidence="1" id="KW-0472">Membrane</keyword>
<dbReference type="Proteomes" id="UP000054217">
    <property type="component" value="Unassembled WGS sequence"/>
</dbReference>
<name>A0A0C3IFN3_PISTI</name>
<sequence>MSSVPVYSFAQLPVYRFVVVHYSVIYGFHFTLHGFQAFRVRRETIPLKSTGAASASLRLVRCCLLDTSMFMVGGCAGLDALDLGEEDGCCGIIHDMPEPQRSVHFALYHSVCTSLR</sequence>
<protein>
    <submittedName>
        <fullName evidence="2">Uncharacterized protein</fullName>
    </submittedName>
</protein>
<accession>A0A0C3IFN3</accession>
<dbReference type="EMBL" id="KN831965">
    <property type="protein sequence ID" value="KIO05944.1"/>
    <property type="molecule type" value="Genomic_DNA"/>
</dbReference>
<reference evidence="2" key="3">
    <citation type="submission" date="2015-02" db="EMBL/GenBank/DDBJ databases">
        <title>Evolutionary Origins and Diversification of the Mycorrhizal Mutualists.</title>
        <authorList>
            <consortium name="DOE Joint Genome Institute"/>
            <consortium name="Mycorrhizal Genomics Consortium"/>
            <person name="Kohler A."/>
            <person name="Kuo A."/>
            <person name="Nagy L.G."/>
            <person name="Floudas D."/>
            <person name="Copeland A."/>
            <person name="Barry K.W."/>
            <person name="Cichocki N."/>
            <person name="Veneault-Fourrey C."/>
            <person name="LaButti K."/>
            <person name="Lindquist E.A."/>
            <person name="Lipzen A."/>
            <person name="Lundell T."/>
            <person name="Morin E."/>
            <person name="Murat C."/>
            <person name="Riley R."/>
            <person name="Ohm R."/>
            <person name="Sun H."/>
            <person name="Tunlid A."/>
            <person name="Henrissat B."/>
            <person name="Grigoriev I.V."/>
            <person name="Hibbett D.S."/>
            <person name="Martin F."/>
        </authorList>
    </citation>
    <scope>NUCLEOTIDE SEQUENCE</scope>
    <source>
        <strain evidence="2 4">Marx 270</strain>
    </source>
</reference>
<gene>
    <name evidence="2" type="ORF">M404DRAFT_1007191</name>
    <name evidence="3" type="ORF">M404DRAFT_999666</name>
</gene>
<reference evidence="2 4" key="1">
    <citation type="submission" date="2014-04" db="EMBL/GenBank/DDBJ databases">
        <authorList>
            <consortium name="DOE Joint Genome Institute"/>
            <person name="Kuo A."/>
            <person name="Kohler A."/>
            <person name="Costa M.D."/>
            <person name="Nagy L.G."/>
            <person name="Floudas D."/>
            <person name="Copeland A."/>
            <person name="Barry K.W."/>
            <person name="Cichocki N."/>
            <person name="Veneault-Fourrey C."/>
            <person name="LaButti K."/>
            <person name="Lindquist E.A."/>
            <person name="Lipzen A."/>
            <person name="Lundell T."/>
            <person name="Morin E."/>
            <person name="Murat C."/>
            <person name="Sun H."/>
            <person name="Tunlid A."/>
            <person name="Henrissat B."/>
            <person name="Grigoriev I.V."/>
            <person name="Hibbett D.S."/>
            <person name="Martin F."/>
            <person name="Nordberg H.P."/>
            <person name="Cantor M.N."/>
            <person name="Hua S.X."/>
        </authorList>
    </citation>
    <scope>NUCLEOTIDE SEQUENCE [LARGE SCALE GENOMIC DNA]</scope>
    <source>
        <strain evidence="2 4">Marx 270</strain>
    </source>
</reference>
<dbReference type="HOGENOM" id="CLU_2097798_0_0_1"/>
<reference evidence="4" key="2">
    <citation type="submission" date="2015-01" db="EMBL/GenBank/DDBJ databases">
        <title>Evolutionary Origins and Diversification of the Mycorrhizal Mutualists.</title>
        <authorList>
            <consortium name="DOE Joint Genome Institute"/>
            <consortium name="Mycorrhizal Genomics Consortium"/>
            <person name="Kohler A."/>
            <person name="Kuo A."/>
            <person name="Nagy L.G."/>
            <person name="Floudas D."/>
            <person name="Copeland A."/>
            <person name="Barry K.W."/>
            <person name="Cichocki N."/>
            <person name="Veneault-Fourrey C."/>
            <person name="LaButti K."/>
            <person name="Lindquist E.A."/>
            <person name="Lipzen A."/>
            <person name="Lundell T."/>
            <person name="Morin E."/>
            <person name="Murat C."/>
            <person name="Riley R."/>
            <person name="Ohm R."/>
            <person name="Sun H."/>
            <person name="Tunlid A."/>
            <person name="Henrissat B."/>
            <person name="Grigoriev I.V."/>
            <person name="Hibbett D.S."/>
            <person name="Martin F."/>
        </authorList>
    </citation>
    <scope>NUCLEOTIDE SEQUENCE [LARGE SCALE GENOMIC DNA]</scope>
    <source>
        <strain evidence="4">Marx 270</strain>
    </source>
</reference>
<evidence type="ECO:0000313" key="4">
    <source>
        <dbReference type="Proteomes" id="UP000054217"/>
    </source>
</evidence>
<keyword evidence="1" id="KW-1133">Transmembrane helix</keyword>
<proteinExistence type="predicted"/>
<evidence type="ECO:0000313" key="3">
    <source>
        <dbReference type="EMBL" id="KIO05944.1"/>
    </source>
</evidence>
<evidence type="ECO:0000256" key="1">
    <source>
        <dbReference type="SAM" id="Phobius"/>
    </source>
</evidence>
<organism evidence="2 4">
    <name type="scientific">Pisolithus tinctorius Marx 270</name>
    <dbReference type="NCBI Taxonomy" id="870435"/>
    <lineage>
        <taxon>Eukaryota</taxon>
        <taxon>Fungi</taxon>
        <taxon>Dikarya</taxon>
        <taxon>Basidiomycota</taxon>
        <taxon>Agaricomycotina</taxon>
        <taxon>Agaricomycetes</taxon>
        <taxon>Agaricomycetidae</taxon>
        <taxon>Boletales</taxon>
        <taxon>Sclerodermatineae</taxon>
        <taxon>Pisolithaceae</taxon>
        <taxon>Pisolithus</taxon>
    </lineage>
</organism>
<feature type="transmembrane region" description="Helical" evidence="1">
    <location>
        <begin position="12"/>
        <end position="32"/>
    </location>
</feature>
<keyword evidence="4" id="KW-1185">Reference proteome</keyword>